<organism evidence="1 2">
    <name type="scientific">Lentinula aff. lateritia</name>
    <dbReference type="NCBI Taxonomy" id="2804960"/>
    <lineage>
        <taxon>Eukaryota</taxon>
        <taxon>Fungi</taxon>
        <taxon>Dikarya</taxon>
        <taxon>Basidiomycota</taxon>
        <taxon>Agaricomycotina</taxon>
        <taxon>Agaricomycetes</taxon>
        <taxon>Agaricomycetidae</taxon>
        <taxon>Agaricales</taxon>
        <taxon>Marasmiineae</taxon>
        <taxon>Omphalotaceae</taxon>
        <taxon>Lentinula</taxon>
    </lineage>
</organism>
<sequence length="183" mass="21146">MFEYNSGLDTTLRPPTPHVKLWMHLNNYHHDHVMFEYNSGLDTTLRPPTPHGETNHKQFAMDPSKHKALTVEKATTTAVIIQGSSHKEDETVECQDTTRLIVWLWDILKIAHINQLGIYFRSFRYWLWDLKLAVKNLKWSLGVLVDPISNFLYKKNMTISLQNDLEIEINLNVGLGTCASEKA</sequence>
<name>A0ACC1U8Q5_9AGAR</name>
<gene>
    <name evidence="1" type="ORF">F5876DRAFT_63406</name>
</gene>
<comment type="caution">
    <text evidence="1">The sequence shown here is derived from an EMBL/GenBank/DDBJ whole genome shotgun (WGS) entry which is preliminary data.</text>
</comment>
<protein>
    <submittedName>
        <fullName evidence="1">Uncharacterized protein</fullName>
    </submittedName>
</protein>
<keyword evidence="2" id="KW-1185">Reference proteome</keyword>
<evidence type="ECO:0000313" key="1">
    <source>
        <dbReference type="EMBL" id="KAJ3813105.1"/>
    </source>
</evidence>
<dbReference type="Proteomes" id="UP001163835">
    <property type="component" value="Unassembled WGS sequence"/>
</dbReference>
<reference evidence="1" key="1">
    <citation type="submission" date="2022-09" db="EMBL/GenBank/DDBJ databases">
        <title>A Global Phylogenomic Analysis of the Shiitake Genus Lentinula.</title>
        <authorList>
            <consortium name="DOE Joint Genome Institute"/>
            <person name="Sierra-Patev S."/>
            <person name="Min B."/>
            <person name="Naranjo-Ortiz M."/>
            <person name="Looney B."/>
            <person name="Konkel Z."/>
            <person name="Slot J.C."/>
            <person name="Sakamoto Y."/>
            <person name="Steenwyk J.L."/>
            <person name="Rokas A."/>
            <person name="Carro J."/>
            <person name="Camarero S."/>
            <person name="Ferreira P."/>
            <person name="Molpeceres G."/>
            <person name="Ruiz-Duenas F.J."/>
            <person name="Serrano A."/>
            <person name="Henrissat B."/>
            <person name="Drula E."/>
            <person name="Hughes K.W."/>
            <person name="Mata J.L."/>
            <person name="Ishikawa N.K."/>
            <person name="Vargas-Isla R."/>
            <person name="Ushijima S."/>
            <person name="Smith C.A."/>
            <person name="Ahrendt S."/>
            <person name="Andreopoulos W."/>
            <person name="He G."/>
            <person name="Labutti K."/>
            <person name="Lipzen A."/>
            <person name="Ng V."/>
            <person name="Riley R."/>
            <person name="Sandor L."/>
            <person name="Barry K."/>
            <person name="Martinez A.T."/>
            <person name="Xiao Y."/>
            <person name="Gibbons J.G."/>
            <person name="Terashima K."/>
            <person name="Grigoriev I.V."/>
            <person name="Hibbett D.S."/>
        </authorList>
    </citation>
    <scope>NUCLEOTIDE SEQUENCE</scope>
    <source>
        <strain evidence="1">TMI1499</strain>
    </source>
</reference>
<evidence type="ECO:0000313" key="2">
    <source>
        <dbReference type="Proteomes" id="UP001163835"/>
    </source>
</evidence>
<proteinExistence type="predicted"/>
<accession>A0ACC1U8Q5</accession>
<dbReference type="EMBL" id="MU795002">
    <property type="protein sequence ID" value="KAJ3813105.1"/>
    <property type="molecule type" value="Genomic_DNA"/>
</dbReference>